<feature type="compositionally biased region" description="Polar residues" evidence="1">
    <location>
        <begin position="15"/>
        <end position="42"/>
    </location>
</feature>
<feature type="region of interest" description="Disordered" evidence="1">
    <location>
        <begin position="1"/>
        <end position="100"/>
    </location>
</feature>
<protein>
    <submittedName>
        <fullName evidence="2">Uncharacterized protein</fullName>
    </submittedName>
</protein>
<feature type="compositionally biased region" description="Polar residues" evidence="1">
    <location>
        <begin position="54"/>
        <end position="66"/>
    </location>
</feature>
<reference evidence="2" key="1">
    <citation type="submission" date="2015-11" db="EMBL/GenBank/DDBJ databases">
        <title>De novo transcriptome assembly of four potential Pierce s Disease insect vectors from Arizona vineyards.</title>
        <authorList>
            <person name="Tassone E.E."/>
        </authorList>
    </citation>
    <scope>NUCLEOTIDE SEQUENCE</scope>
</reference>
<gene>
    <name evidence="2" type="ORF">g.54037</name>
</gene>
<organism evidence="2">
    <name type="scientific">Graphocephala atropunctata</name>
    <dbReference type="NCBI Taxonomy" id="36148"/>
    <lineage>
        <taxon>Eukaryota</taxon>
        <taxon>Metazoa</taxon>
        <taxon>Ecdysozoa</taxon>
        <taxon>Arthropoda</taxon>
        <taxon>Hexapoda</taxon>
        <taxon>Insecta</taxon>
        <taxon>Pterygota</taxon>
        <taxon>Neoptera</taxon>
        <taxon>Paraneoptera</taxon>
        <taxon>Hemiptera</taxon>
        <taxon>Auchenorrhyncha</taxon>
        <taxon>Membracoidea</taxon>
        <taxon>Cicadellidae</taxon>
        <taxon>Cicadellinae</taxon>
        <taxon>Cicadellini</taxon>
        <taxon>Graphocephala</taxon>
    </lineage>
</organism>
<feature type="compositionally biased region" description="Polar residues" evidence="1">
    <location>
        <begin position="91"/>
        <end position="100"/>
    </location>
</feature>
<feature type="non-terminal residue" evidence="2">
    <location>
        <position position="1"/>
    </location>
</feature>
<sequence length="100" mass="11008">VLITSSKPGYPVYQNRPNYSSSTSVPNIQIYSSNKPSQSSYITAKPQVADKYRPSTNTLRPTSNRPSPDEDLSNDSNLLVAFPPVRDPNITLLSSQPDKP</sequence>
<dbReference type="AlphaFoldDB" id="A0A1B6LX91"/>
<feature type="non-terminal residue" evidence="2">
    <location>
        <position position="100"/>
    </location>
</feature>
<proteinExistence type="predicted"/>
<evidence type="ECO:0000313" key="2">
    <source>
        <dbReference type="EMBL" id="JAT28255.1"/>
    </source>
</evidence>
<name>A0A1B6LX91_9HEMI</name>
<dbReference type="EMBL" id="GEBQ01011722">
    <property type="protein sequence ID" value="JAT28255.1"/>
    <property type="molecule type" value="Transcribed_RNA"/>
</dbReference>
<evidence type="ECO:0000256" key="1">
    <source>
        <dbReference type="SAM" id="MobiDB-lite"/>
    </source>
</evidence>
<accession>A0A1B6LX91</accession>